<dbReference type="HOGENOM" id="CLU_2092180_0_0_4"/>
<feature type="region of interest" description="Disordered" evidence="1">
    <location>
        <begin position="76"/>
        <end position="95"/>
    </location>
</feature>
<evidence type="ECO:0000256" key="1">
    <source>
        <dbReference type="SAM" id="MobiDB-lite"/>
    </source>
</evidence>
<reference evidence="2 3" key="1">
    <citation type="journal article" date="2013" name="Genome Announc.">
        <title>Complete Genome Sequence of Burkholderia sp. Strain RPE64, Bacterial Symbiont of the Bean Bug Riptortus pedestris.</title>
        <authorList>
            <person name="Shibata T.F."/>
            <person name="Maeda T."/>
            <person name="Nikoh N."/>
            <person name="Yamaguchi K."/>
            <person name="Oshima K."/>
            <person name="Hattori M."/>
            <person name="Nishiyama T."/>
            <person name="Hasebe M."/>
            <person name="Fukatsu T."/>
            <person name="Kikuchi Y."/>
            <person name="Shigenobu S."/>
        </authorList>
    </citation>
    <scope>NUCLEOTIDE SEQUENCE [LARGE SCALE GENOMIC DNA]</scope>
</reference>
<organism evidence="2 3">
    <name type="scientific">Caballeronia insecticola</name>
    <dbReference type="NCBI Taxonomy" id="758793"/>
    <lineage>
        <taxon>Bacteria</taxon>
        <taxon>Pseudomonadati</taxon>
        <taxon>Pseudomonadota</taxon>
        <taxon>Betaproteobacteria</taxon>
        <taxon>Burkholderiales</taxon>
        <taxon>Burkholderiaceae</taxon>
        <taxon>Caballeronia</taxon>
    </lineage>
</organism>
<protein>
    <submittedName>
        <fullName evidence="2">Uncharacterized protein</fullName>
    </submittedName>
</protein>
<dbReference type="KEGG" id="buo:BRPE64_BCDS13440"/>
<sequence>MGTDAHGFLSFLIWQSNGTRPVPCRQDGLALKRPIIRTMTAAATRAARHRQRTCANLESQFDRVLVFSRAADADFGTGPIGRERTPGAALRESVQRVARRFPTRRPRRTDRTYRID</sequence>
<dbReference type="AlphaFoldDB" id="R4WXM0"/>
<evidence type="ECO:0000313" key="3">
    <source>
        <dbReference type="Proteomes" id="UP000013966"/>
    </source>
</evidence>
<gene>
    <name evidence="2" type="ORF">BRPE64_BCDS13440</name>
</gene>
<dbReference type="PATRIC" id="fig|758793.3.peg.4253"/>
<reference evidence="2 3" key="2">
    <citation type="journal article" date="2018" name="Int. J. Syst. Evol. Microbiol.">
        <title>Burkholderia insecticola sp. nov., a gut symbiotic bacterium of the bean bug Riptortus pedestris.</title>
        <authorList>
            <person name="Takeshita K."/>
            <person name="Tamaki H."/>
            <person name="Ohbayashi T."/>
            <person name="Meng X.-Y."/>
            <person name="Sone T."/>
            <person name="Mitani Y."/>
            <person name="Peeters C."/>
            <person name="Kikuchi Y."/>
            <person name="Vandamme P."/>
        </authorList>
    </citation>
    <scope>NUCLEOTIDE SEQUENCE [LARGE SCALE GENOMIC DNA]</scope>
    <source>
        <strain evidence="2">RPE64</strain>
    </source>
</reference>
<dbReference type="EMBL" id="AP013059">
    <property type="protein sequence ID" value="BAN26005.1"/>
    <property type="molecule type" value="Genomic_DNA"/>
</dbReference>
<keyword evidence="3" id="KW-1185">Reference proteome</keyword>
<dbReference type="STRING" id="758793.BRPE64_BCDS13440"/>
<proteinExistence type="predicted"/>
<evidence type="ECO:0000313" key="2">
    <source>
        <dbReference type="EMBL" id="BAN26005.1"/>
    </source>
</evidence>
<dbReference type="Proteomes" id="UP000013966">
    <property type="component" value="Chromosome 2"/>
</dbReference>
<accession>R4WXM0</accession>
<name>R4WXM0_9BURK</name>